<reference evidence="2" key="1">
    <citation type="submission" date="2023-05" db="EMBL/GenBank/DDBJ databases">
        <title>Anaerotaeda fermentans gen. nov., sp. nov., a novel anaerobic planctomycete of the new family within the order Sedimentisphaerales isolated from Taman Peninsula, Russia.</title>
        <authorList>
            <person name="Khomyakova M.A."/>
            <person name="Merkel A.Y."/>
            <person name="Slobodkin A.I."/>
        </authorList>
    </citation>
    <scope>NUCLEOTIDE SEQUENCE</scope>
    <source>
        <strain evidence="2">M17dextr</strain>
    </source>
</reference>
<sequence>MKKCALVLAVLAMSTSAWGFGIGNVEGSFSWAPMPSPRPTPCPTPCPSPGAVIGGSFSGQTGLLYCNPCPGFGKVEVDSYQGAKSTQGQIGCLQWGCYKTSGGRDVSYGYPTPWNNLGPG</sequence>
<comment type="caution">
    <text evidence="2">The sequence shown here is derived from an EMBL/GenBank/DDBJ whole genome shotgun (WGS) entry which is preliminary data.</text>
</comment>
<name>A0AAW6TW09_9BACT</name>
<dbReference type="RefSeq" id="WP_349243013.1">
    <property type="nucleotide sequence ID" value="NZ_JASCXX010000001.1"/>
</dbReference>
<feature type="signal peptide" evidence="1">
    <location>
        <begin position="1"/>
        <end position="19"/>
    </location>
</feature>
<keyword evidence="1" id="KW-0732">Signal</keyword>
<gene>
    <name evidence="2" type="ORF">QJ522_01000</name>
</gene>
<accession>A0AAW6TW09</accession>
<organism evidence="2 3">
    <name type="scientific">Anaerobaca lacustris</name>
    <dbReference type="NCBI Taxonomy" id="3044600"/>
    <lineage>
        <taxon>Bacteria</taxon>
        <taxon>Pseudomonadati</taxon>
        <taxon>Planctomycetota</taxon>
        <taxon>Phycisphaerae</taxon>
        <taxon>Sedimentisphaerales</taxon>
        <taxon>Anaerobacaceae</taxon>
        <taxon>Anaerobaca</taxon>
    </lineage>
</organism>
<proteinExistence type="predicted"/>
<evidence type="ECO:0000313" key="2">
    <source>
        <dbReference type="EMBL" id="MDI6447603.1"/>
    </source>
</evidence>
<protein>
    <recommendedName>
        <fullName evidence="4">Secreted protein</fullName>
    </recommendedName>
</protein>
<dbReference type="AlphaFoldDB" id="A0AAW6TW09"/>
<keyword evidence="3" id="KW-1185">Reference proteome</keyword>
<evidence type="ECO:0008006" key="4">
    <source>
        <dbReference type="Google" id="ProtNLM"/>
    </source>
</evidence>
<evidence type="ECO:0000313" key="3">
    <source>
        <dbReference type="Proteomes" id="UP001431776"/>
    </source>
</evidence>
<feature type="chain" id="PRO_5043734096" description="Secreted protein" evidence="1">
    <location>
        <begin position="20"/>
        <end position="120"/>
    </location>
</feature>
<evidence type="ECO:0000256" key="1">
    <source>
        <dbReference type="SAM" id="SignalP"/>
    </source>
</evidence>
<dbReference type="EMBL" id="JASCXX010000001">
    <property type="protein sequence ID" value="MDI6447603.1"/>
    <property type="molecule type" value="Genomic_DNA"/>
</dbReference>
<dbReference type="Proteomes" id="UP001431776">
    <property type="component" value="Unassembled WGS sequence"/>
</dbReference>